<evidence type="ECO:0000256" key="2">
    <source>
        <dbReference type="ARBA" id="ARBA00022801"/>
    </source>
</evidence>
<proteinExistence type="inferred from homology"/>
<comment type="caution">
    <text evidence="4">The sequence shown here is derived from an EMBL/GenBank/DDBJ whole genome shotgun (WGS) entry which is preliminary data.</text>
</comment>
<comment type="similarity">
    <text evidence="1">Belongs to the peptidase S33 family.</text>
</comment>
<dbReference type="GO" id="GO:0016787">
    <property type="term" value="F:hydrolase activity"/>
    <property type="evidence" value="ECO:0007669"/>
    <property type="project" value="UniProtKB-KW"/>
</dbReference>
<sequence length="375" mass="42774">MQSDRRYGVTLPWMKKAKDAWETQFDWRKHESYINGFPQYITRVVDEDGHEYDIHFAALFSGQKKAVPILLLHGWPGSFLEFLPMLDMINQRHPQSESPYHLIVPSLVGYAFSSKPPLDKNFRIEDGARILDRFMDNLGFGSGYVVHGGDLGSDTARVMGAKHAGCKGEFRTIPPESFELSLTDISLAVHINFCYMPEPSVQTPLEVDDIDRLGIERGREFERVGNAYAKEHATRPSTIGIAISSNPLSLLAWVGEKYLEWSEEDPDLHTILETVTLYWVTQTLPSSLYHYRQLFEPSSLGSHANPEWYIDKPLGFSSFLHEIAPTPASWVRTTGNLIFYRRHEKGGHFAALEQPEVLWDDITAFVQELVQRAIF</sequence>
<accession>A0ABQ1B331</accession>
<dbReference type="PANTHER" id="PTHR21661:SF39">
    <property type="entry name" value="HYDROLASE, PUTATIVE (AFU_ORTHOLOGUE AFUA_3G08960)-RELATED"/>
    <property type="match status" value="1"/>
</dbReference>
<dbReference type="Proteomes" id="UP000465220">
    <property type="component" value="Unassembled WGS sequence"/>
</dbReference>
<dbReference type="Pfam" id="PF06441">
    <property type="entry name" value="EHN"/>
    <property type="match status" value="1"/>
</dbReference>
<dbReference type="InterPro" id="IPR010497">
    <property type="entry name" value="Epoxide_hydro_N"/>
</dbReference>
<dbReference type="SUPFAM" id="SSF53474">
    <property type="entry name" value="alpha/beta-Hydrolases"/>
    <property type="match status" value="1"/>
</dbReference>
<organism evidence="4 5">
    <name type="scientific">Aspergillus lentulus</name>
    <dbReference type="NCBI Taxonomy" id="293939"/>
    <lineage>
        <taxon>Eukaryota</taxon>
        <taxon>Fungi</taxon>
        <taxon>Dikarya</taxon>
        <taxon>Ascomycota</taxon>
        <taxon>Pezizomycotina</taxon>
        <taxon>Eurotiomycetes</taxon>
        <taxon>Eurotiomycetidae</taxon>
        <taxon>Eurotiales</taxon>
        <taxon>Aspergillaceae</taxon>
        <taxon>Aspergillus</taxon>
        <taxon>Aspergillus subgen. Fumigati</taxon>
    </lineage>
</organism>
<dbReference type="InterPro" id="IPR000639">
    <property type="entry name" value="Epox_hydrolase-like"/>
</dbReference>
<reference evidence="4 5" key="1">
    <citation type="submission" date="2020-01" db="EMBL/GenBank/DDBJ databases">
        <title>Draft genome sequence of Aspergillus lentulus IFM 60648.</title>
        <authorList>
            <person name="Takahashi H."/>
            <person name="Yaguchi T."/>
        </authorList>
    </citation>
    <scope>NUCLEOTIDE SEQUENCE [LARGE SCALE GENOMIC DNA]</scope>
    <source>
        <strain evidence="4 5">IFM 60648</strain>
    </source>
</reference>
<dbReference type="InterPro" id="IPR016292">
    <property type="entry name" value="Epoxide_hydrolase"/>
</dbReference>
<dbReference type="Gene3D" id="3.40.50.1820">
    <property type="entry name" value="alpha/beta hydrolase"/>
    <property type="match status" value="1"/>
</dbReference>
<keyword evidence="2 4" id="KW-0378">Hydrolase</keyword>
<name>A0ABQ1B331_ASPLE</name>
<gene>
    <name evidence="4" type="ORF">IFM60648_09878</name>
</gene>
<dbReference type="PRINTS" id="PR00412">
    <property type="entry name" value="EPOXHYDRLASE"/>
</dbReference>
<protein>
    <submittedName>
        <fullName evidence="4">Epoxide hydrolase</fullName>
    </submittedName>
</protein>
<evidence type="ECO:0000313" key="4">
    <source>
        <dbReference type="EMBL" id="GFF92830.1"/>
    </source>
</evidence>
<dbReference type="PANTHER" id="PTHR21661">
    <property type="entry name" value="EPOXIDE HYDROLASE 1-RELATED"/>
    <property type="match status" value="1"/>
</dbReference>
<dbReference type="PIRSF" id="PIRSF001112">
    <property type="entry name" value="Epoxide_hydrolase"/>
    <property type="match status" value="1"/>
</dbReference>
<keyword evidence="5" id="KW-1185">Reference proteome</keyword>
<feature type="domain" description="Epoxide hydrolase N-terminal" evidence="3">
    <location>
        <begin position="4"/>
        <end position="82"/>
    </location>
</feature>
<evidence type="ECO:0000259" key="3">
    <source>
        <dbReference type="Pfam" id="PF06441"/>
    </source>
</evidence>
<evidence type="ECO:0000256" key="1">
    <source>
        <dbReference type="ARBA" id="ARBA00010088"/>
    </source>
</evidence>
<evidence type="ECO:0000313" key="5">
    <source>
        <dbReference type="Proteomes" id="UP000465220"/>
    </source>
</evidence>
<dbReference type="InterPro" id="IPR029058">
    <property type="entry name" value="AB_hydrolase_fold"/>
</dbReference>
<dbReference type="EMBL" id="BLKI01000105">
    <property type="protein sequence ID" value="GFF92830.1"/>
    <property type="molecule type" value="Genomic_DNA"/>
</dbReference>